<evidence type="ECO:0008006" key="15">
    <source>
        <dbReference type="Google" id="ProtNLM"/>
    </source>
</evidence>
<keyword evidence="6" id="KW-0256">Endoplasmic reticulum</keyword>
<evidence type="ECO:0000256" key="10">
    <source>
        <dbReference type="ARBA" id="ARBA00048109"/>
    </source>
</evidence>
<dbReference type="GO" id="GO:0005886">
    <property type="term" value="C:plasma membrane"/>
    <property type="evidence" value="ECO:0007669"/>
    <property type="project" value="UniProtKB-SubCell"/>
</dbReference>
<evidence type="ECO:0000256" key="4">
    <source>
        <dbReference type="ARBA" id="ARBA00005189"/>
    </source>
</evidence>
<evidence type="ECO:0000256" key="7">
    <source>
        <dbReference type="ARBA" id="ARBA00023315"/>
    </source>
</evidence>
<name>A0AA86SFF6_9FABA</name>
<comment type="pathway">
    <text evidence="3">Glycerolipid metabolism; triacylglycerol biosynthesis.</text>
</comment>
<dbReference type="GO" id="GO:0005789">
    <property type="term" value="C:endoplasmic reticulum membrane"/>
    <property type="evidence" value="ECO:0007669"/>
    <property type="project" value="UniProtKB-SubCell"/>
</dbReference>
<dbReference type="Pfam" id="PF06974">
    <property type="entry name" value="WS_DGAT_C"/>
    <property type="match status" value="1"/>
</dbReference>
<comment type="subcellular location">
    <subcellularLocation>
        <location evidence="1">Cell membrane</location>
        <topology evidence="1">Single-pass membrane protein</topology>
    </subcellularLocation>
    <subcellularLocation>
        <location evidence="2">Endoplasmic reticulum membrane</location>
    </subcellularLocation>
</comment>
<dbReference type="GO" id="GO:0047196">
    <property type="term" value="F:long-chain-alcohol O-fatty-acyltransferase activity"/>
    <property type="evidence" value="ECO:0007669"/>
    <property type="project" value="UniProtKB-EC"/>
</dbReference>
<comment type="catalytic activity">
    <reaction evidence="10">
        <text>an acyl-CoA + a 1,2-diacyl-sn-glycerol = a triacyl-sn-glycerol + CoA</text>
        <dbReference type="Rhea" id="RHEA:10868"/>
        <dbReference type="ChEBI" id="CHEBI:17815"/>
        <dbReference type="ChEBI" id="CHEBI:57287"/>
        <dbReference type="ChEBI" id="CHEBI:58342"/>
        <dbReference type="ChEBI" id="CHEBI:64615"/>
        <dbReference type="EC" id="2.3.1.20"/>
    </reaction>
</comment>
<dbReference type="InterPro" id="IPR045034">
    <property type="entry name" value="O-acyltransferase_WSD1-like"/>
</dbReference>
<feature type="domain" description="O-acyltransferase WSD1 C-terminal" evidence="12">
    <location>
        <begin position="310"/>
        <end position="456"/>
    </location>
</feature>
<dbReference type="Proteomes" id="UP001189624">
    <property type="component" value="Chromosome 5"/>
</dbReference>
<reference evidence="13" key="1">
    <citation type="submission" date="2023-10" db="EMBL/GenBank/DDBJ databases">
        <authorList>
            <person name="Domelevo Entfellner J.-B."/>
        </authorList>
    </citation>
    <scope>NUCLEOTIDE SEQUENCE</scope>
</reference>
<dbReference type="GO" id="GO:0004144">
    <property type="term" value="F:diacylglycerol O-acyltransferase activity"/>
    <property type="evidence" value="ECO:0007669"/>
    <property type="project" value="UniProtKB-EC"/>
</dbReference>
<proteinExistence type="inferred from homology"/>
<comment type="catalytic activity">
    <reaction evidence="9">
        <text>a long chain fatty alcohol + a fatty acyl-CoA = a long-chain alcohol wax ester + CoA</text>
        <dbReference type="Rhea" id="RHEA:38443"/>
        <dbReference type="ChEBI" id="CHEBI:17135"/>
        <dbReference type="ChEBI" id="CHEBI:57287"/>
        <dbReference type="ChEBI" id="CHEBI:77636"/>
        <dbReference type="ChEBI" id="CHEBI:235323"/>
        <dbReference type="EC" id="2.3.1.75"/>
    </reaction>
</comment>
<accession>A0AA86SFF6</accession>
<evidence type="ECO:0000256" key="9">
    <source>
        <dbReference type="ARBA" id="ARBA00047604"/>
    </source>
</evidence>
<gene>
    <name evidence="13" type="ORF">AYBTSS11_LOCUS16750</name>
</gene>
<dbReference type="InterPro" id="IPR004255">
    <property type="entry name" value="O-acyltransferase_WSD1_N"/>
</dbReference>
<dbReference type="Gramene" id="rna-AYBTSS11_LOCUS16750">
    <property type="protein sequence ID" value="CAJ1956601.1"/>
    <property type="gene ID" value="gene-AYBTSS11_LOCUS16750"/>
</dbReference>
<dbReference type="GO" id="GO:0019432">
    <property type="term" value="P:triglyceride biosynthetic process"/>
    <property type="evidence" value="ECO:0007669"/>
    <property type="project" value="TreeGrafter"/>
</dbReference>
<dbReference type="InterPro" id="IPR009721">
    <property type="entry name" value="O-acyltransferase_WSD1_C"/>
</dbReference>
<dbReference type="EMBL" id="OY731402">
    <property type="protein sequence ID" value="CAJ1956601.1"/>
    <property type="molecule type" value="Genomic_DNA"/>
</dbReference>
<evidence type="ECO:0000259" key="12">
    <source>
        <dbReference type="Pfam" id="PF06974"/>
    </source>
</evidence>
<evidence type="ECO:0000256" key="3">
    <source>
        <dbReference type="ARBA" id="ARBA00004771"/>
    </source>
</evidence>
<comment type="similarity">
    <text evidence="8">In the N-terminal section; belongs to the long-chain O-acyltransferase family.</text>
</comment>
<evidence type="ECO:0000256" key="2">
    <source>
        <dbReference type="ARBA" id="ARBA00004586"/>
    </source>
</evidence>
<feature type="domain" description="O-acyltransferase WSD1-like N-terminal" evidence="11">
    <location>
        <begin position="68"/>
        <end position="257"/>
    </location>
</feature>
<evidence type="ECO:0000313" key="13">
    <source>
        <dbReference type="EMBL" id="CAJ1956601.1"/>
    </source>
</evidence>
<comment type="pathway">
    <text evidence="4">Lipid metabolism.</text>
</comment>
<keyword evidence="14" id="KW-1185">Reference proteome</keyword>
<dbReference type="PANTHER" id="PTHR31650:SF34">
    <property type="entry name" value="O-ACYLTRANSFERASE WSD1-LIKE ISOFORM X1"/>
    <property type="match status" value="1"/>
</dbReference>
<evidence type="ECO:0000256" key="1">
    <source>
        <dbReference type="ARBA" id="ARBA00004162"/>
    </source>
</evidence>
<evidence type="ECO:0000256" key="6">
    <source>
        <dbReference type="ARBA" id="ARBA00022824"/>
    </source>
</evidence>
<keyword evidence="5" id="KW-0808">Transferase</keyword>
<evidence type="ECO:0000259" key="11">
    <source>
        <dbReference type="Pfam" id="PF03007"/>
    </source>
</evidence>
<organism evidence="13 14">
    <name type="scientific">Sphenostylis stenocarpa</name>
    <dbReference type="NCBI Taxonomy" id="92480"/>
    <lineage>
        <taxon>Eukaryota</taxon>
        <taxon>Viridiplantae</taxon>
        <taxon>Streptophyta</taxon>
        <taxon>Embryophyta</taxon>
        <taxon>Tracheophyta</taxon>
        <taxon>Spermatophyta</taxon>
        <taxon>Magnoliopsida</taxon>
        <taxon>eudicotyledons</taxon>
        <taxon>Gunneridae</taxon>
        <taxon>Pentapetalae</taxon>
        <taxon>rosids</taxon>
        <taxon>fabids</taxon>
        <taxon>Fabales</taxon>
        <taxon>Fabaceae</taxon>
        <taxon>Papilionoideae</taxon>
        <taxon>50 kb inversion clade</taxon>
        <taxon>NPAAA clade</taxon>
        <taxon>indigoferoid/millettioid clade</taxon>
        <taxon>Phaseoleae</taxon>
        <taxon>Sphenostylis</taxon>
    </lineage>
</organism>
<evidence type="ECO:0000313" key="14">
    <source>
        <dbReference type="Proteomes" id="UP001189624"/>
    </source>
</evidence>
<keyword evidence="7" id="KW-0012">Acyltransferase</keyword>
<dbReference type="AlphaFoldDB" id="A0AA86SFF6"/>
<evidence type="ECO:0000256" key="8">
    <source>
        <dbReference type="ARBA" id="ARBA00024360"/>
    </source>
</evidence>
<dbReference type="Pfam" id="PF03007">
    <property type="entry name" value="WS_DGAT_cat"/>
    <property type="match status" value="1"/>
</dbReference>
<dbReference type="PANTHER" id="PTHR31650">
    <property type="entry name" value="O-ACYLTRANSFERASE (WSD1-LIKE) FAMILY PROTEIN"/>
    <property type="match status" value="1"/>
</dbReference>
<evidence type="ECO:0000256" key="5">
    <source>
        <dbReference type="ARBA" id="ARBA00022679"/>
    </source>
</evidence>
<sequence>MNCFEEDVPMPVSPLADYFSNSLINVFVLGVIESEIPIDDSKAQPLLKNNFLPTSPRFSSIMVTNKNGKKAWKQVDVNLKDHIKIPTFTSTKRVTKLYDECFDEYMSKIGMEQLPEDKPLWEFHIFKYPTSKAAGTFILKLHHSLGDGYCFMTTFLSCVQNADNPSVPVKFPSSRSVESKSTKVMPKQLSQTASMVKSAFDFGWSLLKSSLIPDEKTPIRSGHEDVGFRPMRFSNVSLSLDNFEEVKSKLKVSVNDVLVGAIFFGIQLYMKAKNHKSSTESTALVLLNTRKIRRYVSLKEMHDTNSEAPWGNRFHFMHVPMPMLSDDIDYLNPLEYVFEAKKNISRKRNSLEVPMTGALLRLLNEIKGPEAATKYMHKIMNNASLSISHVVGPMEKVALINHPIKGLYFMTVGLSQSITVTITTYSGYLRVGFVVEEGFIDEYQLKSCFQTSLEMILEAAKKLPIKTRL</sequence>
<protein>
    <recommendedName>
        <fullName evidence="15">Diacylglycerol O-acyltransferase</fullName>
    </recommendedName>
</protein>